<evidence type="ECO:0000256" key="5">
    <source>
        <dbReference type="ARBA" id="ARBA00022605"/>
    </source>
</evidence>
<dbReference type="OrthoDB" id="9786954at2"/>
<evidence type="ECO:0000256" key="3">
    <source>
        <dbReference type="ARBA" id="ARBA00012572"/>
    </source>
</evidence>
<evidence type="ECO:0000259" key="10">
    <source>
        <dbReference type="Pfam" id="PF00697"/>
    </source>
</evidence>
<evidence type="ECO:0000313" key="12">
    <source>
        <dbReference type="Proteomes" id="UP000015961"/>
    </source>
</evidence>
<dbReference type="AlphaFoldDB" id="S0PG73"/>
<name>S0PG73_9ENTE</name>
<dbReference type="PANTHER" id="PTHR42894">
    <property type="entry name" value="N-(5'-PHOSPHORIBOSYL)ANTHRANILATE ISOMERASE"/>
    <property type="match status" value="1"/>
</dbReference>
<organism evidence="11 12">
    <name type="scientific">Enterococcus sulfureus ATCC 49903</name>
    <dbReference type="NCBI Taxonomy" id="1140003"/>
    <lineage>
        <taxon>Bacteria</taxon>
        <taxon>Bacillati</taxon>
        <taxon>Bacillota</taxon>
        <taxon>Bacilli</taxon>
        <taxon>Lactobacillales</taxon>
        <taxon>Enterococcaceae</taxon>
        <taxon>Enterococcus</taxon>
    </lineage>
</organism>
<keyword evidence="8 9" id="KW-0413">Isomerase</keyword>
<accession>S0PG73</accession>
<dbReference type="Proteomes" id="UP000015961">
    <property type="component" value="Unassembled WGS sequence"/>
</dbReference>
<evidence type="ECO:0000313" key="11">
    <source>
        <dbReference type="EMBL" id="EOT87416.1"/>
    </source>
</evidence>
<dbReference type="InterPro" id="IPR001240">
    <property type="entry name" value="PRAI_dom"/>
</dbReference>
<keyword evidence="12" id="KW-1185">Reference proteome</keyword>
<dbReference type="PANTHER" id="PTHR42894:SF1">
    <property type="entry name" value="N-(5'-PHOSPHORIBOSYL)ANTHRANILATE ISOMERASE"/>
    <property type="match status" value="1"/>
</dbReference>
<dbReference type="Gene3D" id="3.20.20.70">
    <property type="entry name" value="Aldolase class I"/>
    <property type="match status" value="1"/>
</dbReference>
<dbReference type="SUPFAM" id="SSF51366">
    <property type="entry name" value="Ribulose-phoshate binding barrel"/>
    <property type="match status" value="1"/>
</dbReference>
<sequence length="199" mass="22106">MTKIKICGIQTPEDLVYATAYGADYVGFVFAKSKRKISAQDAQTLVKLVPHPVKTVGVVVSPSIKELRDIQRIISLDFWQIHGEIPSPYPKDLAPYIVATTADDISYLTPYDQVLVDAKQSGHGICFDWDTLDISKVRAKEVWIAGGLNAENVNEAIQHFHPTVVDVSSGVETNEKKDPKKIRAFCQAVKEETYVQSTQ</sequence>
<protein>
    <recommendedName>
        <fullName evidence="4 9">N-(5'-phosphoribosyl)anthranilate isomerase</fullName>
        <shortName evidence="9">PRAI</shortName>
        <ecNumber evidence="3 9">5.3.1.24</ecNumber>
    </recommendedName>
</protein>
<evidence type="ECO:0000256" key="8">
    <source>
        <dbReference type="ARBA" id="ARBA00023235"/>
    </source>
</evidence>
<dbReference type="Pfam" id="PF00697">
    <property type="entry name" value="PRAI"/>
    <property type="match status" value="1"/>
</dbReference>
<evidence type="ECO:0000256" key="4">
    <source>
        <dbReference type="ARBA" id="ARBA00022272"/>
    </source>
</evidence>
<feature type="domain" description="N-(5'phosphoribosyl) anthranilate isomerase (PRAI)" evidence="10">
    <location>
        <begin position="4"/>
        <end position="187"/>
    </location>
</feature>
<comment type="pathway">
    <text evidence="2 9">Amino-acid biosynthesis; L-tryptophan biosynthesis; L-tryptophan from chorismate: step 3/5.</text>
</comment>
<evidence type="ECO:0000256" key="6">
    <source>
        <dbReference type="ARBA" id="ARBA00022822"/>
    </source>
</evidence>
<dbReference type="STRING" id="1140003.OMY_00477"/>
<dbReference type="InterPro" id="IPR013785">
    <property type="entry name" value="Aldolase_TIM"/>
</dbReference>
<evidence type="ECO:0000256" key="1">
    <source>
        <dbReference type="ARBA" id="ARBA00001164"/>
    </source>
</evidence>
<evidence type="ECO:0000256" key="2">
    <source>
        <dbReference type="ARBA" id="ARBA00004664"/>
    </source>
</evidence>
<dbReference type="PATRIC" id="fig|1140003.3.peg.473"/>
<dbReference type="GO" id="GO:0000162">
    <property type="term" value="P:L-tryptophan biosynthetic process"/>
    <property type="evidence" value="ECO:0007669"/>
    <property type="project" value="UniProtKB-UniRule"/>
</dbReference>
<gene>
    <name evidence="9" type="primary">trpF</name>
    <name evidence="11" type="ORF">I573_00472</name>
</gene>
<comment type="similarity">
    <text evidence="9">Belongs to the TrpF family.</text>
</comment>
<keyword evidence="6 9" id="KW-0822">Tryptophan biosynthesis</keyword>
<dbReference type="InterPro" id="IPR011060">
    <property type="entry name" value="RibuloseP-bd_barrel"/>
</dbReference>
<dbReference type="GO" id="GO:0004640">
    <property type="term" value="F:phosphoribosylanthranilate isomerase activity"/>
    <property type="evidence" value="ECO:0007669"/>
    <property type="project" value="UniProtKB-UniRule"/>
</dbReference>
<dbReference type="eggNOG" id="COG0135">
    <property type="taxonomic scope" value="Bacteria"/>
</dbReference>
<reference evidence="11 12" key="1">
    <citation type="submission" date="2013-03" db="EMBL/GenBank/DDBJ databases">
        <title>The Genome Sequence of Enterococcus sulfureus ATCC_49903 (PacBio/Illumina hybrid assembly).</title>
        <authorList>
            <consortium name="The Broad Institute Genomics Platform"/>
            <consortium name="The Broad Institute Genome Sequencing Center for Infectious Disease"/>
            <person name="Earl A."/>
            <person name="Russ C."/>
            <person name="Gilmore M."/>
            <person name="Surin D."/>
            <person name="Walker B."/>
            <person name="Young S."/>
            <person name="Zeng Q."/>
            <person name="Gargeya S."/>
            <person name="Fitzgerald M."/>
            <person name="Haas B."/>
            <person name="Abouelleil A."/>
            <person name="Allen A.W."/>
            <person name="Alvarado L."/>
            <person name="Arachchi H.M."/>
            <person name="Berlin A.M."/>
            <person name="Chapman S.B."/>
            <person name="Gainer-Dewar J."/>
            <person name="Goldberg J."/>
            <person name="Griggs A."/>
            <person name="Gujja S."/>
            <person name="Hansen M."/>
            <person name="Howarth C."/>
            <person name="Imamovic A."/>
            <person name="Ireland A."/>
            <person name="Larimer J."/>
            <person name="McCowan C."/>
            <person name="Murphy C."/>
            <person name="Pearson M."/>
            <person name="Poon T.W."/>
            <person name="Priest M."/>
            <person name="Roberts A."/>
            <person name="Saif S."/>
            <person name="Shea T."/>
            <person name="Sisk P."/>
            <person name="Sykes S."/>
            <person name="Wortman J."/>
            <person name="Nusbaum C."/>
            <person name="Birren B."/>
        </authorList>
    </citation>
    <scope>NUCLEOTIDE SEQUENCE [LARGE SCALE GENOMIC DNA]</scope>
    <source>
        <strain evidence="11 12">ATCC 49903</strain>
    </source>
</reference>
<dbReference type="RefSeq" id="WP_016184968.1">
    <property type="nucleotide sequence ID" value="NZ_ASWO01000001.1"/>
</dbReference>
<comment type="catalytic activity">
    <reaction evidence="1 9">
        <text>N-(5-phospho-beta-D-ribosyl)anthranilate = 1-(2-carboxyphenylamino)-1-deoxy-D-ribulose 5-phosphate</text>
        <dbReference type="Rhea" id="RHEA:21540"/>
        <dbReference type="ChEBI" id="CHEBI:18277"/>
        <dbReference type="ChEBI" id="CHEBI:58613"/>
        <dbReference type="EC" id="5.3.1.24"/>
    </reaction>
</comment>
<dbReference type="InterPro" id="IPR044643">
    <property type="entry name" value="TrpF_fam"/>
</dbReference>
<keyword evidence="5 9" id="KW-0028">Amino-acid biosynthesis</keyword>
<dbReference type="HAMAP" id="MF_00135">
    <property type="entry name" value="PRAI"/>
    <property type="match status" value="1"/>
</dbReference>
<dbReference type="EC" id="5.3.1.24" evidence="3 9"/>
<dbReference type="CDD" id="cd00405">
    <property type="entry name" value="PRAI"/>
    <property type="match status" value="1"/>
</dbReference>
<evidence type="ECO:0000256" key="7">
    <source>
        <dbReference type="ARBA" id="ARBA00023141"/>
    </source>
</evidence>
<dbReference type="EMBL" id="ASWO01000001">
    <property type="protein sequence ID" value="EOT87416.1"/>
    <property type="molecule type" value="Genomic_DNA"/>
</dbReference>
<dbReference type="UniPathway" id="UPA00035">
    <property type="reaction ID" value="UER00042"/>
</dbReference>
<proteinExistence type="inferred from homology"/>
<keyword evidence="7 9" id="KW-0057">Aromatic amino acid biosynthesis</keyword>
<evidence type="ECO:0000256" key="9">
    <source>
        <dbReference type="HAMAP-Rule" id="MF_00135"/>
    </source>
</evidence>
<comment type="caution">
    <text evidence="11">The sequence shown here is derived from an EMBL/GenBank/DDBJ whole genome shotgun (WGS) entry which is preliminary data.</text>
</comment>